<name>A0ABD1ZQW0_9MARC</name>
<evidence type="ECO:0000256" key="1">
    <source>
        <dbReference type="SAM" id="MobiDB-lite"/>
    </source>
</evidence>
<dbReference type="EMBL" id="JBHFFA010000001">
    <property type="protein sequence ID" value="KAL2653848.1"/>
    <property type="molecule type" value="Genomic_DNA"/>
</dbReference>
<sequence>MQNKCFCGYGKDEDEAVGKPVHEQEIRAAEASGERNRYGRDEDEAVGKTIHEEEIRAAEASGERSRNSKMDTNSEAEASIRKTIGESTSEKVEPDKRKQVTDETSEDKPFKRGRTRGSK</sequence>
<organism evidence="2 3">
    <name type="scientific">Riccia fluitans</name>
    <dbReference type="NCBI Taxonomy" id="41844"/>
    <lineage>
        <taxon>Eukaryota</taxon>
        <taxon>Viridiplantae</taxon>
        <taxon>Streptophyta</taxon>
        <taxon>Embryophyta</taxon>
        <taxon>Marchantiophyta</taxon>
        <taxon>Marchantiopsida</taxon>
        <taxon>Marchantiidae</taxon>
        <taxon>Marchantiales</taxon>
        <taxon>Ricciaceae</taxon>
        <taxon>Riccia</taxon>
    </lineage>
</organism>
<feature type="compositionally biased region" description="Basic and acidic residues" evidence="1">
    <location>
        <begin position="16"/>
        <end position="69"/>
    </location>
</feature>
<protein>
    <submittedName>
        <fullName evidence="2">Uncharacterized protein</fullName>
    </submittedName>
</protein>
<comment type="caution">
    <text evidence="2">The sequence shown here is derived from an EMBL/GenBank/DDBJ whole genome shotgun (WGS) entry which is preliminary data.</text>
</comment>
<dbReference type="Proteomes" id="UP001605036">
    <property type="component" value="Unassembled WGS sequence"/>
</dbReference>
<evidence type="ECO:0000313" key="3">
    <source>
        <dbReference type="Proteomes" id="UP001605036"/>
    </source>
</evidence>
<reference evidence="2 3" key="1">
    <citation type="submission" date="2024-09" db="EMBL/GenBank/DDBJ databases">
        <title>Chromosome-scale assembly of Riccia fluitans.</title>
        <authorList>
            <person name="Paukszto L."/>
            <person name="Sawicki J."/>
            <person name="Karawczyk K."/>
            <person name="Piernik-Szablinska J."/>
            <person name="Szczecinska M."/>
            <person name="Mazdziarz M."/>
        </authorList>
    </citation>
    <scope>NUCLEOTIDE SEQUENCE [LARGE SCALE GENOMIC DNA]</scope>
    <source>
        <strain evidence="2">Rf_01</strain>
        <tissue evidence="2">Aerial parts of the thallus</tissue>
    </source>
</reference>
<accession>A0ABD1ZQW0</accession>
<proteinExistence type="predicted"/>
<dbReference type="AlphaFoldDB" id="A0ABD1ZQW0"/>
<keyword evidence="3" id="KW-1185">Reference proteome</keyword>
<evidence type="ECO:0000313" key="2">
    <source>
        <dbReference type="EMBL" id="KAL2653848.1"/>
    </source>
</evidence>
<feature type="region of interest" description="Disordered" evidence="1">
    <location>
        <begin position="1"/>
        <end position="119"/>
    </location>
</feature>
<gene>
    <name evidence="2" type="ORF">R1flu_021976</name>
</gene>
<feature type="compositionally biased region" description="Basic and acidic residues" evidence="1">
    <location>
        <begin position="78"/>
        <end position="110"/>
    </location>
</feature>